<evidence type="ECO:0000256" key="2">
    <source>
        <dbReference type="ARBA" id="ARBA00007613"/>
    </source>
</evidence>
<organism evidence="9 10">
    <name type="scientific">Aquimarina algiphila</name>
    <dbReference type="NCBI Taxonomy" id="2047982"/>
    <lineage>
        <taxon>Bacteria</taxon>
        <taxon>Pseudomonadati</taxon>
        <taxon>Bacteroidota</taxon>
        <taxon>Flavobacteriia</taxon>
        <taxon>Flavobacteriales</taxon>
        <taxon>Flavobacteriaceae</taxon>
        <taxon>Aquimarina</taxon>
    </lineage>
</organism>
<dbReference type="OrthoDB" id="9771205at2"/>
<keyword evidence="7" id="KW-0998">Cell outer membrane</keyword>
<name>A0A554VKA9_9FLAO</name>
<dbReference type="GO" id="GO:0009279">
    <property type="term" value="C:cell outer membrane"/>
    <property type="evidence" value="ECO:0007669"/>
    <property type="project" value="UniProtKB-SubCell"/>
</dbReference>
<comment type="caution">
    <text evidence="9">The sequence shown here is derived from an EMBL/GenBank/DDBJ whole genome shotgun (WGS) entry which is preliminary data.</text>
</comment>
<comment type="subcellular location">
    <subcellularLocation>
        <location evidence="1">Cell outer membrane</location>
    </subcellularLocation>
</comment>
<dbReference type="PANTHER" id="PTHR30026:SF20">
    <property type="entry name" value="OUTER MEMBRANE PROTEIN TOLC"/>
    <property type="match status" value="1"/>
</dbReference>
<dbReference type="AlphaFoldDB" id="A0A554VKA9"/>
<evidence type="ECO:0000256" key="6">
    <source>
        <dbReference type="ARBA" id="ARBA00023136"/>
    </source>
</evidence>
<sequence>MRLFCLLFLISGNVIAQQLTKQEAIRLTLENNFGILIATNSIEVAKNNKGILNLGYLPRLSTSAGANYQSANSTTSFGGALNPNTGEPRADIEIEDAETQRYNAGIDLDYTLFDGLGRFYNYKRLKEEYNLTELQARETIENTILQLFTVYYEVARLSENEGILEETLRISRERVSRSNYQFEYGQNTKLNVLNAEVDVANDSINLLNTRQQLVNTKRDLNVILDNELERNFEVDTIIQFIPKLKLDEYLEKSTENNVTLLQNESNIKISDYDIKVSKSGYLPTIGLTGSYGWNENRNPPSAFFPGNVADTYTLAAGVSLTWNLFDGGSTITRVKNAKIALDNQEIIRSQVQKEVKRDIANALGNYENRLNVYKIQQQNVLTNQNNFERTKERFKLGQVTSIEFRQAQINLILAETNKNSAKYDAKIAELQLLQLTGQLLNEEF</sequence>
<dbReference type="EMBL" id="VLNR01000023">
    <property type="protein sequence ID" value="TSE08404.1"/>
    <property type="molecule type" value="Genomic_DNA"/>
</dbReference>
<keyword evidence="8" id="KW-0732">Signal</keyword>
<keyword evidence="6" id="KW-0472">Membrane</keyword>
<accession>A0A554VKA9</accession>
<protein>
    <submittedName>
        <fullName evidence="9">TolC family protein</fullName>
    </submittedName>
</protein>
<keyword evidence="3" id="KW-0813">Transport</keyword>
<gene>
    <name evidence="9" type="ORF">FOF46_12670</name>
</gene>
<evidence type="ECO:0000313" key="9">
    <source>
        <dbReference type="EMBL" id="TSE08404.1"/>
    </source>
</evidence>
<keyword evidence="10" id="KW-1185">Reference proteome</keyword>
<evidence type="ECO:0000256" key="5">
    <source>
        <dbReference type="ARBA" id="ARBA00022692"/>
    </source>
</evidence>
<evidence type="ECO:0000256" key="7">
    <source>
        <dbReference type="ARBA" id="ARBA00023237"/>
    </source>
</evidence>
<dbReference type="GO" id="GO:0015288">
    <property type="term" value="F:porin activity"/>
    <property type="evidence" value="ECO:0007669"/>
    <property type="project" value="TreeGrafter"/>
</dbReference>
<dbReference type="GO" id="GO:1990281">
    <property type="term" value="C:efflux pump complex"/>
    <property type="evidence" value="ECO:0007669"/>
    <property type="project" value="TreeGrafter"/>
</dbReference>
<keyword evidence="4" id="KW-1134">Transmembrane beta strand</keyword>
<comment type="similarity">
    <text evidence="2">Belongs to the outer membrane factor (OMF) (TC 1.B.17) family.</text>
</comment>
<dbReference type="Pfam" id="PF02321">
    <property type="entry name" value="OEP"/>
    <property type="match status" value="2"/>
</dbReference>
<dbReference type="GO" id="GO:0015562">
    <property type="term" value="F:efflux transmembrane transporter activity"/>
    <property type="evidence" value="ECO:0007669"/>
    <property type="project" value="InterPro"/>
</dbReference>
<feature type="chain" id="PRO_5021734833" evidence="8">
    <location>
        <begin position="17"/>
        <end position="444"/>
    </location>
</feature>
<evidence type="ECO:0000256" key="4">
    <source>
        <dbReference type="ARBA" id="ARBA00022452"/>
    </source>
</evidence>
<proteinExistence type="inferred from homology"/>
<dbReference type="InterPro" id="IPR051906">
    <property type="entry name" value="TolC-like"/>
</dbReference>
<evidence type="ECO:0000256" key="3">
    <source>
        <dbReference type="ARBA" id="ARBA00022448"/>
    </source>
</evidence>
<keyword evidence="5" id="KW-0812">Transmembrane</keyword>
<feature type="signal peptide" evidence="8">
    <location>
        <begin position="1"/>
        <end position="16"/>
    </location>
</feature>
<reference evidence="9 10" key="1">
    <citation type="submission" date="2019-07" db="EMBL/GenBank/DDBJ databases">
        <title>The draft genome sequence of Aquimarina algiphila M91.</title>
        <authorList>
            <person name="Meng X."/>
        </authorList>
    </citation>
    <scope>NUCLEOTIDE SEQUENCE [LARGE SCALE GENOMIC DNA]</scope>
    <source>
        <strain evidence="9 10">M91</strain>
    </source>
</reference>
<dbReference type="Gene3D" id="1.20.1600.10">
    <property type="entry name" value="Outer membrane efflux proteins (OEP)"/>
    <property type="match status" value="1"/>
</dbReference>
<dbReference type="RefSeq" id="WP_143916686.1">
    <property type="nucleotide sequence ID" value="NZ_CANMIK010000020.1"/>
</dbReference>
<dbReference type="Proteomes" id="UP000318833">
    <property type="component" value="Unassembled WGS sequence"/>
</dbReference>
<dbReference type="SUPFAM" id="SSF56954">
    <property type="entry name" value="Outer membrane efflux proteins (OEP)"/>
    <property type="match status" value="1"/>
</dbReference>
<evidence type="ECO:0000256" key="8">
    <source>
        <dbReference type="SAM" id="SignalP"/>
    </source>
</evidence>
<evidence type="ECO:0000313" key="10">
    <source>
        <dbReference type="Proteomes" id="UP000318833"/>
    </source>
</evidence>
<evidence type="ECO:0000256" key="1">
    <source>
        <dbReference type="ARBA" id="ARBA00004442"/>
    </source>
</evidence>
<dbReference type="InterPro" id="IPR003423">
    <property type="entry name" value="OMP_efflux"/>
</dbReference>
<dbReference type="PANTHER" id="PTHR30026">
    <property type="entry name" value="OUTER MEMBRANE PROTEIN TOLC"/>
    <property type="match status" value="1"/>
</dbReference>